<dbReference type="SMART" id="SM00563">
    <property type="entry name" value="PlsC"/>
    <property type="match status" value="1"/>
</dbReference>
<dbReference type="RefSeq" id="WP_043404014.1">
    <property type="nucleotide sequence ID" value="NZ_JPMI01000233.1"/>
</dbReference>
<comment type="pathway">
    <text evidence="1">Lipid metabolism.</text>
</comment>
<feature type="domain" description="Phospholipid/glycerol acyltransferase" evidence="4">
    <location>
        <begin position="42"/>
        <end position="158"/>
    </location>
</feature>
<dbReference type="PANTHER" id="PTHR10434:SF11">
    <property type="entry name" value="1-ACYL-SN-GLYCEROL-3-PHOSPHATE ACYLTRANSFERASE"/>
    <property type="match status" value="1"/>
</dbReference>
<keyword evidence="2 5" id="KW-0808">Transferase</keyword>
<evidence type="ECO:0000256" key="1">
    <source>
        <dbReference type="ARBA" id="ARBA00005189"/>
    </source>
</evidence>
<comment type="caution">
    <text evidence="5">The sequence shown here is derived from an EMBL/GenBank/DDBJ whole genome shotgun (WGS) entry which is preliminary data.</text>
</comment>
<dbReference type="GO" id="GO:0006654">
    <property type="term" value="P:phosphatidic acid biosynthetic process"/>
    <property type="evidence" value="ECO:0007669"/>
    <property type="project" value="TreeGrafter"/>
</dbReference>
<dbReference type="CDD" id="cd06551">
    <property type="entry name" value="LPLAT"/>
    <property type="match status" value="1"/>
</dbReference>
<evidence type="ECO:0000259" key="4">
    <source>
        <dbReference type="SMART" id="SM00563"/>
    </source>
</evidence>
<reference evidence="5 6" key="1">
    <citation type="submission" date="2014-07" db="EMBL/GenBank/DDBJ databases">
        <title>Draft Genome Sequence of Gephyronic Acid Producer, Cystobacter violaceus Strain Cb vi76.</title>
        <authorList>
            <person name="Stevens D.C."/>
            <person name="Young J."/>
            <person name="Carmichael R."/>
            <person name="Tan J."/>
            <person name="Taylor R.E."/>
        </authorList>
    </citation>
    <scope>NUCLEOTIDE SEQUENCE [LARGE SCALE GENOMIC DNA]</scope>
    <source>
        <strain evidence="5 6">Cb vi76</strain>
    </source>
</reference>
<dbReference type="GO" id="GO:0003841">
    <property type="term" value="F:1-acylglycerol-3-phosphate O-acyltransferase activity"/>
    <property type="evidence" value="ECO:0007669"/>
    <property type="project" value="TreeGrafter"/>
</dbReference>
<evidence type="ECO:0000313" key="6">
    <source>
        <dbReference type="Proteomes" id="UP000028547"/>
    </source>
</evidence>
<evidence type="ECO:0000256" key="3">
    <source>
        <dbReference type="ARBA" id="ARBA00023315"/>
    </source>
</evidence>
<proteinExistence type="predicted"/>
<dbReference type="EMBL" id="JPMI01000233">
    <property type="protein sequence ID" value="KFA89656.1"/>
    <property type="molecule type" value="Genomic_DNA"/>
</dbReference>
<dbReference type="Proteomes" id="UP000028547">
    <property type="component" value="Unassembled WGS sequence"/>
</dbReference>
<protein>
    <submittedName>
        <fullName evidence="5">Acyltransferase</fullName>
    </submittedName>
</protein>
<evidence type="ECO:0000256" key="2">
    <source>
        <dbReference type="ARBA" id="ARBA00022679"/>
    </source>
</evidence>
<gene>
    <name evidence="5" type="ORF">Q664_32680</name>
</gene>
<keyword evidence="3 5" id="KW-0012">Acyltransferase</keyword>
<sequence length="227" mass="25108">MIRAAKGGLFGWVLDGYVGWKFRSAFRGLWVRGQLPGGEGARLVYVNHCNWWDGFVLHQVGRAAGWDTYCVMEERNLERYRFLSRLGAFSIRRGEAASSLETLRYARELLGRPGAAVCIFPEGELRPFGVLPLKLERGVELLARVGQVECVPLAIRYAFFEHERPDVLVEVGTPHGAGGLARFQSELEGTVRRLSGVTGLEGFTRVVSGGMGVAERWDAVRGRAPSA</sequence>
<dbReference type="Pfam" id="PF01553">
    <property type="entry name" value="Acyltransferase"/>
    <property type="match status" value="1"/>
</dbReference>
<name>A0A084SMH1_9BACT</name>
<evidence type="ECO:0000313" key="5">
    <source>
        <dbReference type="EMBL" id="KFA89656.1"/>
    </source>
</evidence>
<organism evidence="5 6">
    <name type="scientific">Archangium violaceum Cb vi76</name>
    <dbReference type="NCBI Taxonomy" id="1406225"/>
    <lineage>
        <taxon>Bacteria</taxon>
        <taxon>Pseudomonadati</taxon>
        <taxon>Myxococcota</taxon>
        <taxon>Myxococcia</taxon>
        <taxon>Myxococcales</taxon>
        <taxon>Cystobacterineae</taxon>
        <taxon>Archangiaceae</taxon>
        <taxon>Archangium</taxon>
    </lineage>
</organism>
<accession>A0A084SMH1</accession>
<dbReference type="PANTHER" id="PTHR10434">
    <property type="entry name" value="1-ACYL-SN-GLYCEROL-3-PHOSPHATE ACYLTRANSFERASE"/>
    <property type="match status" value="1"/>
</dbReference>
<dbReference type="SUPFAM" id="SSF69593">
    <property type="entry name" value="Glycerol-3-phosphate (1)-acyltransferase"/>
    <property type="match status" value="1"/>
</dbReference>
<dbReference type="GO" id="GO:0005886">
    <property type="term" value="C:plasma membrane"/>
    <property type="evidence" value="ECO:0007669"/>
    <property type="project" value="TreeGrafter"/>
</dbReference>
<dbReference type="AlphaFoldDB" id="A0A084SMH1"/>
<dbReference type="InterPro" id="IPR002123">
    <property type="entry name" value="Plipid/glycerol_acylTrfase"/>
</dbReference>